<keyword evidence="2" id="KW-1185">Reference proteome</keyword>
<reference evidence="2" key="1">
    <citation type="submission" date="2018-09" db="EMBL/GenBank/DDBJ databases">
        <authorList>
            <person name="Rimple P.A."/>
            <person name="Stoner T.H."/>
            <person name="Garlena R.A."/>
            <person name="Russell D.A."/>
            <person name="Pope W.H."/>
            <person name="Jacobs-Sera D."/>
            <person name="Hatfull G.F."/>
        </authorList>
    </citation>
    <scope>NUCLEOTIDE SEQUENCE [LARGE SCALE GENOMIC DNA]</scope>
</reference>
<dbReference type="EMBL" id="MH834610">
    <property type="protein sequence ID" value="AYN57730.1"/>
    <property type="molecule type" value="Genomic_DNA"/>
</dbReference>
<organism evidence="1 2">
    <name type="scientific">Arthrobacter phage DrManhattan</name>
    <dbReference type="NCBI Taxonomy" id="2419955"/>
    <lineage>
        <taxon>Viruses</taxon>
        <taxon>Duplodnaviria</taxon>
        <taxon>Heunggongvirae</taxon>
        <taxon>Uroviricota</taxon>
        <taxon>Caudoviricetes</taxon>
        <taxon>Casidaviridae</taxon>
        <taxon>Manhattanvirus</taxon>
        <taxon>Manhattanvirus drmanhattan</taxon>
    </lineage>
</organism>
<dbReference type="RefSeq" id="YP_009815353.1">
    <property type="nucleotide sequence ID" value="NC_048093.1"/>
</dbReference>
<dbReference type="GeneID" id="55006577"/>
<protein>
    <submittedName>
        <fullName evidence="1">Head-to-tail stopper</fullName>
    </submittedName>
</protein>
<evidence type="ECO:0000313" key="1">
    <source>
        <dbReference type="EMBL" id="AYN57730.1"/>
    </source>
</evidence>
<dbReference type="KEGG" id="vg:55006577"/>
<proteinExistence type="predicted"/>
<dbReference type="Proteomes" id="UP000266996">
    <property type="component" value="Segment"/>
</dbReference>
<evidence type="ECO:0000313" key="2">
    <source>
        <dbReference type="Proteomes" id="UP000266996"/>
    </source>
</evidence>
<sequence length="116" mass="12648">MILSPSFSGLQPPIYRLRAVAGTDSYGDPVESWTTPTKTLLRGAHVQAAQTDEDDGNDRRTIRDEKTLFVPGAADLTENDRIEIDGRVWRVNGLPTVRRGLGSGTYTTATLTRTSG</sequence>
<name>A0A3G2KFJ6_9CAUD</name>
<gene>
    <name evidence="1" type="primary">10</name>
    <name evidence="1" type="ORF">PBI_DRMANHATTAN_10</name>
</gene>
<accession>A0A3G2KFJ6</accession>